<accession>A0ABP7G5D7</accession>
<comment type="caution">
    <text evidence="1">The sequence shown here is derived from an EMBL/GenBank/DDBJ whole genome shotgun (WGS) entry which is preliminary data.</text>
</comment>
<gene>
    <name evidence="1" type="ORF">GCM10022423_00890</name>
</gene>
<organism evidence="1 2">
    <name type="scientific">Flavobacterium ginsengiterrae</name>
    <dbReference type="NCBI Taxonomy" id="871695"/>
    <lineage>
        <taxon>Bacteria</taxon>
        <taxon>Pseudomonadati</taxon>
        <taxon>Bacteroidota</taxon>
        <taxon>Flavobacteriia</taxon>
        <taxon>Flavobacteriales</taxon>
        <taxon>Flavobacteriaceae</taxon>
        <taxon>Flavobacterium</taxon>
    </lineage>
</organism>
<evidence type="ECO:0000313" key="2">
    <source>
        <dbReference type="Proteomes" id="UP001500748"/>
    </source>
</evidence>
<dbReference type="EMBL" id="BAABDU010000001">
    <property type="protein sequence ID" value="GAA3754922.1"/>
    <property type="molecule type" value="Genomic_DNA"/>
</dbReference>
<reference evidence="2" key="1">
    <citation type="journal article" date="2019" name="Int. J. Syst. Evol. Microbiol.">
        <title>The Global Catalogue of Microorganisms (GCM) 10K type strain sequencing project: providing services to taxonomists for standard genome sequencing and annotation.</title>
        <authorList>
            <consortium name="The Broad Institute Genomics Platform"/>
            <consortium name="The Broad Institute Genome Sequencing Center for Infectious Disease"/>
            <person name="Wu L."/>
            <person name="Ma J."/>
        </authorList>
    </citation>
    <scope>NUCLEOTIDE SEQUENCE [LARGE SCALE GENOMIC DNA]</scope>
    <source>
        <strain evidence="2">JCM 17337</strain>
    </source>
</reference>
<evidence type="ECO:0000313" key="1">
    <source>
        <dbReference type="EMBL" id="GAA3754922.1"/>
    </source>
</evidence>
<keyword evidence="2" id="KW-1185">Reference proteome</keyword>
<sequence>MPEFGNLLQGMQLSDALVEVVSKGAELLSKPDEFEHTFIERGVTVFDRNGFMQQAVSEVFTHLSAGGRLASSFQCRIFGRGKAHCRNTGSV</sequence>
<dbReference type="Proteomes" id="UP001500748">
    <property type="component" value="Unassembled WGS sequence"/>
</dbReference>
<name>A0ABP7G5D7_9FLAO</name>
<proteinExistence type="predicted"/>
<protein>
    <submittedName>
        <fullName evidence="1">Uncharacterized protein</fullName>
    </submittedName>
</protein>